<evidence type="ECO:0000256" key="6">
    <source>
        <dbReference type="ARBA" id="ARBA00022989"/>
    </source>
</evidence>
<dbReference type="CDD" id="cd03254">
    <property type="entry name" value="ABCC_Glucan_exporter_like"/>
    <property type="match status" value="1"/>
</dbReference>
<dbReference type="GO" id="GO:0016887">
    <property type="term" value="F:ATP hydrolysis activity"/>
    <property type="evidence" value="ECO:0007669"/>
    <property type="project" value="InterPro"/>
</dbReference>
<name>A0A1H6RGC8_9LACT</name>
<keyword evidence="7 8" id="KW-0472">Membrane</keyword>
<accession>A0A1H6RGC8</accession>
<dbReference type="AlphaFoldDB" id="A0A1H6RGC8"/>
<feature type="transmembrane region" description="Helical" evidence="8">
    <location>
        <begin position="136"/>
        <end position="158"/>
    </location>
</feature>
<reference evidence="12" key="1">
    <citation type="submission" date="2016-10" db="EMBL/GenBank/DDBJ databases">
        <authorList>
            <person name="Varghese N."/>
            <person name="Submissions S."/>
        </authorList>
    </citation>
    <scope>NUCLEOTIDE SEQUENCE [LARGE SCALE GENOMIC DNA]</scope>
    <source>
        <strain evidence="12">DSM 25751</strain>
    </source>
</reference>
<dbReference type="InterPro" id="IPR003593">
    <property type="entry name" value="AAA+_ATPase"/>
</dbReference>
<dbReference type="PROSITE" id="PS00211">
    <property type="entry name" value="ABC_TRANSPORTER_1"/>
    <property type="match status" value="1"/>
</dbReference>
<dbReference type="PANTHER" id="PTHR43394">
    <property type="entry name" value="ATP-DEPENDENT PERMEASE MDL1, MITOCHONDRIAL"/>
    <property type="match status" value="1"/>
</dbReference>
<dbReference type="Pfam" id="PF00005">
    <property type="entry name" value="ABC_tran"/>
    <property type="match status" value="1"/>
</dbReference>
<proteinExistence type="predicted"/>
<dbReference type="InterPro" id="IPR003439">
    <property type="entry name" value="ABC_transporter-like_ATP-bd"/>
</dbReference>
<evidence type="ECO:0000256" key="5">
    <source>
        <dbReference type="ARBA" id="ARBA00022840"/>
    </source>
</evidence>
<feature type="transmembrane region" description="Helical" evidence="8">
    <location>
        <begin position="262"/>
        <end position="288"/>
    </location>
</feature>
<dbReference type="GO" id="GO:0005524">
    <property type="term" value="F:ATP binding"/>
    <property type="evidence" value="ECO:0007669"/>
    <property type="project" value="UniProtKB-KW"/>
</dbReference>
<feature type="transmembrane region" description="Helical" evidence="8">
    <location>
        <begin position="20"/>
        <end position="39"/>
    </location>
</feature>
<dbReference type="Gene3D" id="3.40.50.300">
    <property type="entry name" value="P-loop containing nucleotide triphosphate hydrolases"/>
    <property type="match status" value="1"/>
</dbReference>
<evidence type="ECO:0000313" key="12">
    <source>
        <dbReference type="Proteomes" id="UP000198564"/>
    </source>
</evidence>
<feature type="transmembrane region" description="Helical" evidence="8">
    <location>
        <begin position="164"/>
        <end position="183"/>
    </location>
</feature>
<dbReference type="Gene3D" id="1.20.1560.10">
    <property type="entry name" value="ABC transporter type 1, transmembrane domain"/>
    <property type="match status" value="1"/>
</dbReference>
<dbReference type="InterPro" id="IPR017871">
    <property type="entry name" value="ABC_transporter-like_CS"/>
</dbReference>
<sequence length="585" mass="66534">MSTIKRLLSYMKYYKKYFAIGIGLVIISTLADLGAPIIAQRVIDNVITPAAREGTPITNALIELMAIYFGLLITTVVMRYVSSIYRMRAANGIIKILRDELYTHVQKLPISYFDNLPAGKIVARITNDTESLRQQFYVATIGQILINVFYIIGAYLAIAFFHQGLALALLVLIPIMYLWNKYYTKYASKYNKKEREYNSDINSKFNESIQGMQIIQAFGQEEKMKDEFEEINDKWYKVMRKYVILDSAFQWTFADFLQRFSLLLLMVYFSTQYINGVLGISVGMLYLFGEYVSRLYEPIKGTIQQIAFVQQAIAAGDRVFELMDMETEDNPEEALTVSKGRVSFEHVNFGYTKDKHVLKNIDFTAEPGQTVALVGHTGSGKSSIMNLLFRFYDPQSGKIKIDGQETNQFSRQSVRQGMGIVLQDPFLFTGTIYTNITMDNPLISKETARQALIDVGGLELIEKFDKGLDEPVVEKGSTLSSGQRQLISFARALAFNPKILILDEATSSIDTETEEIIQHAMNVLKKGRTTFIIAHRLSTIQHADQILVLEQGEIIERGKHNELLNEKGVYKEMYEMQKKGQDLST</sequence>
<feature type="domain" description="ABC transmembrane type-1" evidence="10">
    <location>
        <begin position="19"/>
        <end position="311"/>
    </location>
</feature>
<keyword evidence="3 8" id="KW-0812">Transmembrane</keyword>
<dbReference type="SUPFAM" id="SSF52540">
    <property type="entry name" value="P-loop containing nucleoside triphosphate hydrolases"/>
    <property type="match status" value="1"/>
</dbReference>
<dbReference type="EMBL" id="FNYW01000002">
    <property type="protein sequence ID" value="SEI53506.1"/>
    <property type="molecule type" value="Genomic_DNA"/>
</dbReference>
<evidence type="ECO:0000256" key="8">
    <source>
        <dbReference type="SAM" id="Phobius"/>
    </source>
</evidence>
<feature type="transmembrane region" description="Helical" evidence="8">
    <location>
        <begin position="59"/>
        <end position="81"/>
    </location>
</feature>
<evidence type="ECO:0000256" key="7">
    <source>
        <dbReference type="ARBA" id="ARBA00023136"/>
    </source>
</evidence>
<evidence type="ECO:0000256" key="1">
    <source>
        <dbReference type="ARBA" id="ARBA00004651"/>
    </source>
</evidence>
<keyword evidence="6 8" id="KW-1133">Transmembrane helix</keyword>
<evidence type="ECO:0000313" key="11">
    <source>
        <dbReference type="EMBL" id="SEI53506.1"/>
    </source>
</evidence>
<dbReference type="InterPro" id="IPR027417">
    <property type="entry name" value="P-loop_NTPase"/>
</dbReference>
<dbReference type="FunFam" id="3.40.50.300:FF:000287">
    <property type="entry name" value="Multidrug ABC transporter ATP-binding protein"/>
    <property type="match status" value="1"/>
</dbReference>
<dbReference type="STRING" id="1130080.SAMN04488113_102127"/>
<dbReference type="GO" id="GO:0005886">
    <property type="term" value="C:plasma membrane"/>
    <property type="evidence" value="ECO:0007669"/>
    <property type="project" value="UniProtKB-SubCell"/>
</dbReference>
<dbReference type="SUPFAM" id="SSF90123">
    <property type="entry name" value="ABC transporter transmembrane region"/>
    <property type="match status" value="1"/>
</dbReference>
<dbReference type="InterPro" id="IPR039421">
    <property type="entry name" value="Type_1_exporter"/>
</dbReference>
<keyword evidence="4" id="KW-0547">Nucleotide-binding</keyword>
<evidence type="ECO:0000256" key="4">
    <source>
        <dbReference type="ARBA" id="ARBA00022741"/>
    </source>
</evidence>
<feature type="domain" description="ABC transporter" evidence="9">
    <location>
        <begin position="342"/>
        <end position="576"/>
    </location>
</feature>
<dbReference type="Pfam" id="PF00664">
    <property type="entry name" value="ABC_membrane"/>
    <property type="match status" value="1"/>
</dbReference>
<organism evidence="11 12">
    <name type="scientific">Alkalibacterium gilvum</name>
    <dbReference type="NCBI Taxonomy" id="1130080"/>
    <lineage>
        <taxon>Bacteria</taxon>
        <taxon>Bacillati</taxon>
        <taxon>Bacillota</taxon>
        <taxon>Bacilli</taxon>
        <taxon>Lactobacillales</taxon>
        <taxon>Carnobacteriaceae</taxon>
        <taxon>Alkalibacterium</taxon>
    </lineage>
</organism>
<dbReference type="RefSeq" id="WP_091632393.1">
    <property type="nucleotide sequence ID" value="NZ_FNYW01000002.1"/>
</dbReference>
<evidence type="ECO:0000256" key="2">
    <source>
        <dbReference type="ARBA" id="ARBA00022448"/>
    </source>
</evidence>
<comment type="subcellular location">
    <subcellularLocation>
        <location evidence="1">Cell membrane</location>
        <topology evidence="1">Multi-pass membrane protein</topology>
    </subcellularLocation>
</comment>
<keyword evidence="5 11" id="KW-0067">ATP-binding</keyword>
<dbReference type="InterPro" id="IPR011527">
    <property type="entry name" value="ABC1_TM_dom"/>
</dbReference>
<dbReference type="Proteomes" id="UP000198564">
    <property type="component" value="Unassembled WGS sequence"/>
</dbReference>
<dbReference type="PANTHER" id="PTHR43394:SF1">
    <property type="entry name" value="ATP-BINDING CASSETTE SUB-FAMILY B MEMBER 10, MITOCHONDRIAL"/>
    <property type="match status" value="1"/>
</dbReference>
<dbReference type="PROSITE" id="PS50893">
    <property type="entry name" value="ABC_TRANSPORTER_2"/>
    <property type="match status" value="1"/>
</dbReference>
<keyword evidence="12" id="KW-1185">Reference proteome</keyword>
<evidence type="ECO:0000259" key="9">
    <source>
        <dbReference type="PROSITE" id="PS50893"/>
    </source>
</evidence>
<gene>
    <name evidence="11" type="ORF">SAMN04488113_102127</name>
</gene>
<evidence type="ECO:0000256" key="3">
    <source>
        <dbReference type="ARBA" id="ARBA00022692"/>
    </source>
</evidence>
<dbReference type="PROSITE" id="PS50929">
    <property type="entry name" value="ABC_TM1F"/>
    <property type="match status" value="1"/>
</dbReference>
<evidence type="ECO:0000259" key="10">
    <source>
        <dbReference type="PROSITE" id="PS50929"/>
    </source>
</evidence>
<keyword evidence="2" id="KW-0813">Transport</keyword>
<dbReference type="CDD" id="cd18544">
    <property type="entry name" value="ABC_6TM_TmrA_like"/>
    <property type="match status" value="1"/>
</dbReference>
<dbReference type="InterPro" id="IPR036640">
    <property type="entry name" value="ABC1_TM_sf"/>
</dbReference>
<dbReference type="OrthoDB" id="9770415at2"/>
<dbReference type="SMART" id="SM00382">
    <property type="entry name" value="AAA"/>
    <property type="match status" value="1"/>
</dbReference>
<protein>
    <submittedName>
        <fullName evidence="11">ATP-binding cassette, subfamily B, tetracycline resistant protein</fullName>
    </submittedName>
</protein>
<dbReference type="GO" id="GO:0015421">
    <property type="term" value="F:ABC-type oligopeptide transporter activity"/>
    <property type="evidence" value="ECO:0007669"/>
    <property type="project" value="TreeGrafter"/>
</dbReference>